<keyword evidence="9" id="KW-1185">Reference proteome</keyword>
<evidence type="ECO:0000256" key="4">
    <source>
        <dbReference type="ARBA" id="ARBA00022833"/>
    </source>
</evidence>
<dbReference type="InterPro" id="IPR013149">
    <property type="entry name" value="ADH-like_C"/>
</dbReference>
<name>A0A542SP29_9MICO</name>
<reference evidence="8 9" key="1">
    <citation type="submission" date="2019-06" db="EMBL/GenBank/DDBJ databases">
        <title>Sequencing the genomes of 1000 actinobacteria strains.</title>
        <authorList>
            <person name="Klenk H.-P."/>
        </authorList>
    </citation>
    <scope>NUCLEOTIDE SEQUENCE [LARGE SCALE GENOMIC DNA]</scope>
    <source>
        <strain evidence="8 9">DSM 10596</strain>
    </source>
</reference>
<evidence type="ECO:0000256" key="3">
    <source>
        <dbReference type="ARBA" id="ARBA00022723"/>
    </source>
</evidence>
<dbReference type="EMBL" id="VFNV01000001">
    <property type="protein sequence ID" value="TQK76017.1"/>
    <property type="molecule type" value="Genomic_DNA"/>
</dbReference>
<evidence type="ECO:0000256" key="6">
    <source>
        <dbReference type="RuleBase" id="RU361277"/>
    </source>
</evidence>
<evidence type="ECO:0000256" key="1">
    <source>
        <dbReference type="ARBA" id="ARBA00001947"/>
    </source>
</evidence>
<keyword evidence="3 6" id="KW-0479">Metal-binding</keyword>
<organism evidence="8 9">
    <name type="scientific">Rarobacter incanus</name>
    <dbReference type="NCBI Taxonomy" id="153494"/>
    <lineage>
        <taxon>Bacteria</taxon>
        <taxon>Bacillati</taxon>
        <taxon>Actinomycetota</taxon>
        <taxon>Actinomycetes</taxon>
        <taxon>Micrococcales</taxon>
        <taxon>Rarobacteraceae</taxon>
        <taxon>Rarobacter</taxon>
    </lineage>
</organism>
<dbReference type="Pfam" id="PF00107">
    <property type="entry name" value="ADH_zinc_N"/>
    <property type="match status" value="1"/>
</dbReference>
<dbReference type="Proteomes" id="UP000316181">
    <property type="component" value="Unassembled WGS sequence"/>
</dbReference>
<evidence type="ECO:0000256" key="5">
    <source>
        <dbReference type="ARBA" id="ARBA00023002"/>
    </source>
</evidence>
<evidence type="ECO:0000313" key="9">
    <source>
        <dbReference type="Proteomes" id="UP000316181"/>
    </source>
</evidence>
<dbReference type="InterPro" id="IPR011032">
    <property type="entry name" value="GroES-like_sf"/>
</dbReference>
<dbReference type="InterPro" id="IPR013154">
    <property type="entry name" value="ADH-like_N"/>
</dbReference>
<sequence length="352" mass="37224">MKAIRYYGKQDVRYEDVPDPVLQPGTVKIKPAWCGICGSDLHLYFEGPIPPAPTDSQPHPLSGETLPVVFGHEFSGVVTEVADDVSGLSVGDHVVVEPFMVCGQCPACKAGMYNCCEKMGFIGISGRGGGLSEAIVVEQRWVHHIGDIPLDQAALIEPLSVAGHGVRLSGAKAGDVAVVGGAGPIGLLAAAVLKAIGVTTIVSEVSQARKDKALSSGVADYVVDPAKEDLHARVMELTGGAGADVALECAGVPVVFDALLDALRPGGRLQVIALFSHNPTLDMGSLLYLERNIGGTMGYCNDHERMIKLVQDGKIDLSQFITKRIKAQDIVRDGYEFLAANKDTQVKIIAEM</sequence>
<evidence type="ECO:0000256" key="2">
    <source>
        <dbReference type="ARBA" id="ARBA00008072"/>
    </source>
</evidence>
<evidence type="ECO:0000259" key="7">
    <source>
        <dbReference type="SMART" id="SM00829"/>
    </source>
</evidence>
<protein>
    <submittedName>
        <fullName evidence="8">(R,R)-butanediol dehydrogenase/meso-butanediol dehydrogenase/diacetyl reductase</fullName>
    </submittedName>
</protein>
<keyword evidence="4 6" id="KW-0862">Zinc</keyword>
<proteinExistence type="inferred from homology"/>
<accession>A0A542SP29</accession>
<gene>
    <name evidence="8" type="ORF">FB389_0671</name>
</gene>
<evidence type="ECO:0000313" key="8">
    <source>
        <dbReference type="EMBL" id="TQK76017.1"/>
    </source>
</evidence>
<dbReference type="CDD" id="cd08233">
    <property type="entry name" value="butanediol_DH_like"/>
    <property type="match status" value="1"/>
</dbReference>
<comment type="caution">
    <text evidence="8">The sequence shown here is derived from an EMBL/GenBank/DDBJ whole genome shotgun (WGS) entry which is preliminary data.</text>
</comment>
<dbReference type="GO" id="GO:0008270">
    <property type="term" value="F:zinc ion binding"/>
    <property type="evidence" value="ECO:0007669"/>
    <property type="project" value="InterPro"/>
</dbReference>
<dbReference type="SUPFAM" id="SSF50129">
    <property type="entry name" value="GroES-like"/>
    <property type="match status" value="1"/>
</dbReference>
<dbReference type="PANTHER" id="PTHR43161:SF26">
    <property type="entry name" value="GALACTITOL 1-PHOSPHATE 5-DEHYDROGENASE"/>
    <property type="match status" value="1"/>
</dbReference>
<dbReference type="SUPFAM" id="SSF51735">
    <property type="entry name" value="NAD(P)-binding Rossmann-fold domains"/>
    <property type="match status" value="1"/>
</dbReference>
<dbReference type="PROSITE" id="PS00059">
    <property type="entry name" value="ADH_ZINC"/>
    <property type="match status" value="1"/>
</dbReference>
<comment type="similarity">
    <text evidence="2 6">Belongs to the zinc-containing alcohol dehydrogenase family.</text>
</comment>
<keyword evidence="5" id="KW-0560">Oxidoreductase</keyword>
<dbReference type="GO" id="GO:0016491">
    <property type="term" value="F:oxidoreductase activity"/>
    <property type="evidence" value="ECO:0007669"/>
    <property type="project" value="UniProtKB-KW"/>
</dbReference>
<dbReference type="SMART" id="SM00829">
    <property type="entry name" value="PKS_ER"/>
    <property type="match status" value="1"/>
</dbReference>
<dbReference type="RefSeq" id="WP_142111337.1">
    <property type="nucleotide sequence ID" value="NZ_BAAATB010000008.1"/>
</dbReference>
<dbReference type="InterPro" id="IPR020843">
    <property type="entry name" value="ER"/>
</dbReference>
<dbReference type="OrthoDB" id="9797931at2"/>
<dbReference type="PANTHER" id="PTHR43161">
    <property type="entry name" value="SORBITOL DEHYDROGENASE"/>
    <property type="match status" value="1"/>
</dbReference>
<feature type="domain" description="Enoyl reductase (ER)" evidence="7">
    <location>
        <begin position="8"/>
        <end position="350"/>
    </location>
</feature>
<dbReference type="Gene3D" id="3.90.180.10">
    <property type="entry name" value="Medium-chain alcohol dehydrogenases, catalytic domain"/>
    <property type="match status" value="1"/>
</dbReference>
<comment type="cofactor">
    <cofactor evidence="1 6">
        <name>Zn(2+)</name>
        <dbReference type="ChEBI" id="CHEBI:29105"/>
    </cofactor>
</comment>
<dbReference type="InterPro" id="IPR002328">
    <property type="entry name" value="ADH_Zn_CS"/>
</dbReference>
<dbReference type="AlphaFoldDB" id="A0A542SP29"/>
<dbReference type="Pfam" id="PF08240">
    <property type="entry name" value="ADH_N"/>
    <property type="match status" value="1"/>
</dbReference>
<dbReference type="InterPro" id="IPR036291">
    <property type="entry name" value="NAD(P)-bd_dom_sf"/>
</dbReference>
<dbReference type="Gene3D" id="3.40.50.720">
    <property type="entry name" value="NAD(P)-binding Rossmann-like Domain"/>
    <property type="match status" value="1"/>
</dbReference>